<dbReference type="PANTHER" id="PTHR46430">
    <property type="entry name" value="PROTEIN SKT5-RELATED"/>
    <property type="match status" value="1"/>
</dbReference>
<organism evidence="3 4">
    <name type="scientific">Thamnidium elegans</name>
    <dbReference type="NCBI Taxonomy" id="101142"/>
    <lineage>
        <taxon>Eukaryota</taxon>
        <taxon>Fungi</taxon>
        <taxon>Fungi incertae sedis</taxon>
        <taxon>Mucoromycota</taxon>
        <taxon>Mucoromycotina</taxon>
        <taxon>Mucoromycetes</taxon>
        <taxon>Mucorales</taxon>
        <taxon>Mucorineae</taxon>
        <taxon>Mucoraceae</taxon>
        <taxon>Thamnidium</taxon>
    </lineage>
</organism>
<feature type="region of interest" description="Disordered" evidence="2">
    <location>
        <begin position="157"/>
        <end position="180"/>
    </location>
</feature>
<dbReference type="SMART" id="SM00671">
    <property type="entry name" value="SEL1"/>
    <property type="match status" value="6"/>
</dbReference>
<evidence type="ECO:0000313" key="4">
    <source>
        <dbReference type="Proteomes" id="UP000613177"/>
    </source>
</evidence>
<evidence type="ECO:0000256" key="1">
    <source>
        <dbReference type="ARBA" id="ARBA00022737"/>
    </source>
</evidence>
<dbReference type="InterPro" id="IPR006597">
    <property type="entry name" value="Sel1-like"/>
</dbReference>
<dbReference type="AlphaFoldDB" id="A0A8H7SMD6"/>
<evidence type="ECO:0000313" key="3">
    <source>
        <dbReference type="EMBL" id="KAG2231003.1"/>
    </source>
</evidence>
<accession>A0A8H7SMD6</accession>
<dbReference type="SUPFAM" id="SSF81901">
    <property type="entry name" value="HCP-like"/>
    <property type="match status" value="2"/>
</dbReference>
<dbReference type="InterPro" id="IPR051726">
    <property type="entry name" value="Chitin_Synth_Reg"/>
</dbReference>
<feature type="compositionally biased region" description="Basic and acidic residues" evidence="2">
    <location>
        <begin position="644"/>
        <end position="659"/>
    </location>
</feature>
<feature type="region of interest" description="Disordered" evidence="2">
    <location>
        <begin position="38"/>
        <end position="67"/>
    </location>
</feature>
<proteinExistence type="predicted"/>
<dbReference type="EMBL" id="JAEPRE010000172">
    <property type="protein sequence ID" value="KAG2231003.1"/>
    <property type="molecule type" value="Genomic_DNA"/>
</dbReference>
<dbReference type="PANTHER" id="PTHR46430:SF1">
    <property type="entry name" value="CHITIN SYNTHASE REGULATOR SKT5-RELATED"/>
    <property type="match status" value="1"/>
</dbReference>
<feature type="region of interest" description="Disordered" evidence="2">
    <location>
        <begin position="644"/>
        <end position="666"/>
    </location>
</feature>
<dbReference type="Gene3D" id="1.25.40.10">
    <property type="entry name" value="Tetratricopeptide repeat domain"/>
    <property type="match status" value="2"/>
</dbReference>
<dbReference type="Proteomes" id="UP000613177">
    <property type="component" value="Unassembled WGS sequence"/>
</dbReference>
<comment type="caution">
    <text evidence="3">The sequence shown here is derived from an EMBL/GenBank/DDBJ whole genome shotgun (WGS) entry which is preliminary data.</text>
</comment>
<gene>
    <name evidence="3" type="ORF">INT48_001610</name>
</gene>
<dbReference type="InterPro" id="IPR011990">
    <property type="entry name" value="TPR-like_helical_dom_sf"/>
</dbReference>
<name>A0A8H7SMD6_9FUNG</name>
<keyword evidence="1" id="KW-0677">Repeat</keyword>
<reference evidence="3" key="1">
    <citation type="submission" date="2021-01" db="EMBL/GenBank/DDBJ databases">
        <title>Metabolic potential, ecology and presence of endohyphal bacteria is reflected in genomic diversity of Mucoromycotina.</title>
        <authorList>
            <person name="Muszewska A."/>
            <person name="Okrasinska A."/>
            <person name="Steczkiewicz K."/>
            <person name="Drgas O."/>
            <person name="Orlowska M."/>
            <person name="Perlinska-Lenart U."/>
            <person name="Aleksandrzak-Piekarczyk T."/>
            <person name="Szatraj K."/>
            <person name="Zielenkiewicz U."/>
            <person name="Pilsyk S."/>
            <person name="Malc E."/>
            <person name="Mieczkowski P."/>
            <person name="Kruszewska J.S."/>
            <person name="Biernat P."/>
            <person name="Pawlowska J."/>
        </authorList>
    </citation>
    <scope>NUCLEOTIDE SEQUENCE</scope>
    <source>
        <strain evidence="3">WA0000018081</strain>
    </source>
</reference>
<protein>
    <recommendedName>
        <fullName evidence="5">HCP-like protein</fullName>
    </recommendedName>
</protein>
<feature type="compositionally biased region" description="Polar residues" evidence="2">
    <location>
        <begin position="158"/>
        <end position="179"/>
    </location>
</feature>
<sequence>MSFIQETPCIWSDSALLDQQPTTATLASNTNRIQYVNTVRKTRPLPKIPERSSSKGTSTEKKDGLKNQNKLTARQLFEMLSDDRIIDTDNISTEKEDEILYGGVYAFKTQLPSPHLSNKSIQHASYQYENFNTNYYKMMTPVQEVEEDQLYNYEEDTLTSGRTSPSSHKSHQSIDSLNQKSDHEHAVYLDGPEININRSEEDKSLVSDVERLAELNQALMTPVISNQNIVINRSPPAPAPALAPVSEDYSNINTASPQAMTSFSLTNNKESIKTYRRMATKTHDKNIQFTYAKYLMQLVSFHGAEQETNSTRDRLQEEVEYWIEKLAKANYAEALYIKGQWHSHCCDRSVINIFVGSQYKKVNHAKAFKCFQQAAKLGSTEAHYELAEYWKDRKEYKKALSSYKFAASKNHILALYKLANIMLRGLMNQEKDAHQGLIFLKKAADSNKPESARSAYDLACIYSNDFESIDLIKDGLITPSVTSQTCKLAIQYYKKADDLGLVLATYRLGYIYQYGYINTVIDLPQAFKYYLKAAEKKHEGAMLEIAKLYKEGIPGFLNPHHTIAHEWCTRAAENGNQVAEFTLGIYFEYGIGVYPDHAQALLWYHKAASKGYAPAKDKLSNRASKPKAQNIDIKVNTRKNKKYYEESVRTAEKSRRAHAEQSCQIM</sequence>
<keyword evidence="4" id="KW-1185">Reference proteome</keyword>
<evidence type="ECO:0000256" key="2">
    <source>
        <dbReference type="SAM" id="MobiDB-lite"/>
    </source>
</evidence>
<dbReference type="Pfam" id="PF08238">
    <property type="entry name" value="Sel1"/>
    <property type="match status" value="6"/>
</dbReference>
<feature type="compositionally biased region" description="Basic and acidic residues" evidence="2">
    <location>
        <begin position="48"/>
        <end position="65"/>
    </location>
</feature>
<evidence type="ECO:0008006" key="5">
    <source>
        <dbReference type="Google" id="ProtNLM"/>
    </source>
</evidence>